<evidence type="ECO:0000313" key="3">
    <source>
        <dbReference type="EMBL" id="GMM58601.1"/>
    </source>
</evidence>
<name>A0AAV5S6M9_MAUHU</name>
<sequence length="453" mass="51984">MSEVNNSNFGKPETILEKSVDQNQTQQDNLDALMKKLNHQTAATKKLTAQLETAVEPHAQSTTKGTAREEPIDRSTLRQVSEIVAGIQRDVVHGEEKVAGIVKALEETNITPITDNKNSAQQEDAQKQVTLDKLENDLHKARAEINKLEASNQDTAVYYQEQARNFEAVADGVKLLVEITNTQMETLSAEVETLKTSMAELQASQTNAGSSYRETGRVSPVAKRTRRGNTREPIQGKMSPEAEKRFHTIQRNMKTLILDENDELLAHCTKEYGDVVIDIPSDKWITPFSDLEQELRNMQRQLVTAGIRFADWNIHLSLLCDEQLNHIIRGEDGYLLPWPQAVCEVLRDIDFRDRNFQISNEIWATWPEKGELLRPFFQRLFWRARMVNEFTVFPAVSWRVQEILCQRFPMPVDRMRIQDLDCLRDLEEFVRNYVPARMTYDGSHEEQTEDASP</sequence>
<feature type="region of interest" description="Disordered" evidence="2">
    <location>
        <begin position="54"/>
        <end position="74"/>
    </location>
</feature>
<evidence type="ECO:0000313" key="4">
    <source>
        <dbReference type="Proteomes" id="UP001377567"/>
    </source>
</evidence>
<protein>
    <submittedName>
        <fullName evidence="3">Uncharacterized protein</fullName>
    </submittedName>
</protein>
<keyword evidence="1" id="KW-0175">Coiled coil</keyword>
<evidence type="ECO:0000256" key="1">
    <source>
        <dbReference type="SAM" id="Coils"/>
    </source>
</evidence>
<organism evidence="3 4">
    <name type="scientific">Maudiozyma humilis</name>
    <name type="common">Sour dough yeast</name>
    <name type="synonym">Kazachstania humilis</name>
    <dbReference type="NCBI Taxonomy" id="51915"/>
    <lineage>
        <taxon>Eukaryota</taxon>
        <taxon>Fungi</taxon>
        <taxon>Dikarya</taxon>
        <taxon>Ascomycota</taxon>
        <taxon>Saccharomycotina</taxon>
        <taxon>Saccharomycetes</taxon>
        <taxon>Saccharomycetales</taxon>
        <taxon>Saccharomycetaceae</taxon>
        <taxon>Maudiozyma</taxon>
    </lineage>
</organism>
<feature type="coiled-coil region" evidence="1">
    <location>
        <begin position="117"/>
        <end position="151"/>
    </location>
</feature>
<reference evidence="3 4" key="1">
    <citation type="journal article" date="2023" name="Elife">
        <title>Identification of key yeast species and microbe-microbe interactions impacting larval growth of Drosophila in the wild.</title>
        <authorList>
            <person name="Mure A."/>
            <person name="Sugiura Y."/>
            <person name="Maeda R."/>
            <person name="Honda K."/>
            <person name="Sakurai N."/>
            <person name="Takahashi Y."/>
            <person name="Watada M."/>
            <person name="Katoh T."/>
            <person name="Gotoh A."/>
            <person name="Gotoh Y."/>
            <person name="Taniguchi I."/>
            <person name="Nakamura K."/>
            <person name="Hayashi T."/>
            <person name="Katayama T."/>
            <person name="Uemura T."/>
            <person name="Hattori Y."/>
        </authorList>
    </citation>
    <scope>NUCLEOTIDE SEQUENCE [LARGE SCALE GENOMIC DNA]</scope>
    <source>
        <strain evidence="3 4">KH-74</strain>
    </source>
</reference>
<evidence type="ECO:0000256" key="2">
    <source>
        <dbReference type="SAM" id="MobiDB-lite"/>
    </source>
</evidence>
<feature type="region of interest" description="Disordered" evidence="2">
    <location>
        <begin position="204"/>
        <end position="235"/>
    </location>
</feature>
<feature type="region of interest" description="Disordered" evidence="2">
    <location>
        <begin position="1"/>
        <end position="23"/>
    </location>
</feature>
<comment type="caution">
    <text evidence="3">The sequence shown here is derived from an EMBL/GenBank/DDBJ whole genome shotgun (WGS) entry which is preliminary data.</text>
</comment>
<dbReference type="AlphaFoldDB" id="A0AAV5S6M9"/>
<dbReference type="Proteomes" id="UP001377567">
    <property type="component" value="Unassembled WGS sequence"/>
</dbReference>
<proteinExistence type="predicted"/>
<keyword evidence="4" id="KW-1185">Reference proteome</keyword>
<accession>A0AAV5S6M9</accession>
<gene>
    <name evidence="3" type="ORF">DAKH74_052180</name>
</gene>
<dbReference type="EMBL" id="BTGD01000025">
    <property type="protein sequence ID" value="GMM58601.1"/>
    <property type="molecule type" value="Genomic_DNA"/>
</dbReference>
<feature type="compositionally biased region" description="Polar residues" evidence="2">
    <location>
        <begin position="204"/>
        <end position="213"/>
    </location>
</feature>